<feature type="transmembrane region" description="Helical" evidence="1">
    <location>
        <begin position="72"/>
        <end position="92"/>
    </location>
</feature>
<dbReference type="eggNOG" id="ENOG502SSM7">
    <property type="taxonomic scope" value="Eukaryota"/>
</dbReference>
<dbReference type="Proteomes" id="UP000266841">
    <property type="component" value="Unassembled WGS sequence"/>
</dbReference>
<dbReference type="EMBL" id="AGNL01004365">
    <property type="protein sequence ID" value="EJK73597.1"/>
    <property type="molecule type" value="Genomic_DNA"/>
</dbReference>
<dbReference type="AlphaFoldDB" id="K0TNJ6"/>
<keyword evidence="4" id="KW-1185">Reference proteome</keyword>
<keyword evidence="2" id="KW-0732">Signal</keyword>
<accession>K0TNJ6</accession>
<dbReference type="OrthoDB" id="41651at2759"/>
<evidence type="ECO:0000256" key="2">
    <source>
        <dbReference type="SAM" id="SignalP"/>
    </source>
</evidence>
<evidence type="ECO:0000256" key="1">
    <source>
        <dbReference type="SAM" id="Phobius"/>
    </source>
</evidence>
<evidence type="ECO:0000313" key="4">
    <source>
        <dbReference type="Proteomes" id="UP000266841"/>
    </source>
</evidence>
<comment type="caution">
    <text evidence="3">The sequence shown here is derived from an EMBL/GenBank/DDBJ whole genome shotgun (WGS) entry which is preliminary data.</text>
</comment>
<organism evidence="3 4">
    <name type="scientific">Thalassiosira oceanica</name>
    <name type="common">Marine diatom</name>
    <dbReference type="NCBI Taxonomy" id="159749"/>
    <lineage>
        <taxon>Eukaryota</taxon>
        <taxon>Sar</taxon>
        <taxon>Stramenopiles</taxon>
        <taxon>Ochrophyta</taxon>
        <taxon>Bacillariophyta</taxon>
        <taxon>Coscinodiscophyceae</taxon>
        <taxon>Thalassiosirophycidae</taxon>
        <taxon>Thalassiosirales</taxon>
        <taxon>Thalassiosiraceae</taxon>
        <taxon>Thalassiosira</taxon>
    </lineage>
</organism>
<evidence type="ECO:0000313" key="3">
    <source>
        <dbReference type="EMBL" id="EJK73597.1"/>
    </source>
</evidence>
<gene>
    <name evidence="3" type="ORF">THAOC_04766</name>
</gene>
<keyword evidence="1" id="KW-1133">Transmembrane helix</keyword>
<feature type="signal peptide" evidence="2">
    <location>
        <begin position="1"/>
        <end position="15"/>
    </location>
</feature>
<protein>
    <submittedName>
        <fullName evidence="3">Uncharacterized protein</fullName>
    </submittedName>
</protein>
<reference evidence="3 4" key="1">
    <citation type="journal article" date="2012" name="Genome Biol.">
        <title>Genome and low-iron response of an oceanic diatom adapted to chronic iron limitation.</title>
        <authorList>
            <person name="Lommer M."/>
            <person name="Specht M."/>
            <person name="Roy A.S."/>
            <person name="Kraemer L."/>
            <person name="Andreson R."/>
            <person name="Gutowska M.A."/>
            <person name="Wolf J."/>
            <person name="Bergner S.V."/>
            <person name="Schilhabel M.B."/>
            <person name="Klostermeier U.C."/>
            <person name="Beiko R.G."/>
            <person name="Rosenstiel P."/>
            <person name="Hippler M."/>
            <person name="Laroche J."/>
        </authorList>
    </citation>
    <scope>NUCLEOTIDE SEQUENCE [LARGE SCALE GENOMIC DNA]</scope>
    <source>
        <strain evidence="3 4">CCMP1005</strain>
    </source>
</reference>
<keyword evidence="1" id="KW-0472">Membrane</keyword>
<feature type="chain" id="PRO_5012587667" evidence="2">
    <location>
        <begin position="16"/>
        <end position="114"/>
    </location>
</feature>
<name>K0TNJ6_THAOC</name>
<keyword evidence="1" id="KW-0812">Transmembrane</keyword>
<sequence length="114" mass="12699">MRVLLLAFCVITCSGFAPLSRLQQSKAQRYQEHSAVTLRMINQQRRNQLGIGEDEDEYDLDEALRVNTDDTISKIVAGSFIAVMIALLYFGLIQPQLTDYGEGVCSPIQNGGRC</sequence>
<proteinExistence type="predicted"/>